<gene>
    <name evidence="6" type="ORF">K1W69_13810</name>
</gene>
<feature type="transmembrane region" description="Helical" evidence="4">
    <location>
        <begin position="399"/>
        <end position="421"/>
    </location>
</feature>
<evidence type="ECO:0000256" key="3">
    <source>
        <dbReference type="ARBA" id="ARBA00023136"/>
    </source>
</evidence>
<feature type="transmembrane region" description="Helical" evidence="4">
    <location>
        <begin position="83"/>
        <end position="102"/>
    </location>
</feature>
<feature type="transmembrane region" description="Helical" evidence="4">
    <location>
        <begin position="244"/>
        <end position="261"/>
    </location>
</feature>
<dbReference type="Gene3D" id="1.20.1250.20">
    <property type="entry name" value="MFS general substrate transporter like domains"/>
    <property type="match status" value="2"/>
</dbReference>
<accession>A0AAE2ZRF8</accession>
<feature type="transmembrane region" description="Helical" evidence="4">
    <location>
        <begin position="334"/>
        <end position="355"/>
    </location>
</feature>
<keyword evidence="1 4" id="KW-0812">Transmembrane</keyword>
<dbReference type="Pfam" id="PF07690">
    <property type="entry name" value="MFS_1"/>
    <property type="match status" value="1"/>
</dbReference>
<feature type="transmembrane region" description="Helical" evidence="4">
    <location>
        <begin position="281"/>
        <end position="301"/>
    </location>
</feature>
<dbReference type="GO" id="GO:0022857">
    <property type="term" value="F:transmembrane transporter activity"/>
    <property type="evidence" value="ECO:0007669"/>
    <property type="project" value="InterPro"/>
</dbReference>
<dbReference type="InterPro" id="IPR011701">
    <property type="entry name" value="MFS"/>
</dbReference>
<feature type="transmembrane region" description="Helical" evidence="4">
    <location>
        <begin position="12"/>
        <end position="32"/>
    </location>
</feature>
<keyword evidence="2 4" id="KW-1133">Transmembrane helix</keyword>
<evidence type="ECO:0000256" key="4">
    <source>
        <dbReference type="SAM" id="Phobius"/>
    </source>
</evidence>
<feature type="transmembrane region" description="Helical" evidence="4">
    <location>
        <begin position="108"/>
        <end position="130"/>
    </location>
</feature>
<evidence type="ECO:0000313" key="7">
    <source>
        <dbReference type="Proteomes" id="UP001196509"/>
    </source>
</evidence>
<evidence type="ECO:0000313" key="6">
    <source>
        <dbReference type="EMBL" id="MBW8638267.1"/>
    </source>
</evidence>
<dbReference type="SUPFAM" id="SSF103473">
    <property type="entry name" value="MFS general substrate transporter"/>
    <property type="match status" value="1"/>
</dbReference>
<proteinExistence type="predicted"/>
<feature type="transmembrane region" description="Helical" evidence="4">
    <location>
        <begin position="171"/>
        <end position="193"/>
    </location>
</feature>
<name>A0AAE2ZRF8_9HYPH</name>
<feature type="domain" description="Major facilitator superfamily (MFS) profile" evidence="5">
    <location>
        <begin position="17"/>
        <end position="425"/>
    </location>
</feature>
<dbReference type="InterPro" id="IPR050327">
    <property type="entry name" value="Proton-linked_MCT"/>
</dbReference>
<dbReference type="Proteomes" id="UP001196509">
    <property type="component" value="Unassembled WGS sequence"/>
</dbReference>
<protein>
    <submittedName>
        <fullName evidence="6">MFS transporter</fullName>
    </submittedName>
</protein>
<feature type="transmembrane region" description="Helical" evidence="4">
    <location>
        <begin position="308"/>
        <end position="328"/>
    </location>
</feature>
<dbReference type="PROSITE" id="PS50850">
    <property type="entry name" value="MFS"/>
    <property type="match status" value="1"/>
</dbReference>
<dbReference type="CDD" id="cd17355">
    <property type="entry name" value="MFS_YcxA_like"/>
    <property type="match status" value="1"/>
</dbReference>
<organism evidence="6 7">
    <name type="scientific">Flavimaribacter sediminis</name>
    <dbReference type="NCBI Taxonomy" id="2865987"/>
    <lineage>
        <taxon>Bacteria</taxon>
        <taxon>Pseudomonadati</taxon>
        <taxon>Pseudomonadota</taxon>
        <taxon>Alphaproteobacteria</taxon>
        <taxon>Hyphomicrobiales</taxon>
        <taxon>Rhizobiaceae</taxon>
        <taxon>Flavimaribacter</taxon>
    </lineage>
</organism>
<dbReference type="AlphaFoldDB" id="A0AAE2ZRF8"/>
<reference evidence="6" key="1">
    <citation type="submission" date="2021-08" db="EMBL/GenBank/DDBJ databases">
        <title>Hoeflea bacterium WL0058 sp. nov., isolated from the sediment.</title>
        <authorList>
            <person name="Wang L."/>
            <person name="Zhang D."/>
        </authorList>
    </citation>
    <scope>NUCLEOTIDE SEQUENCE</scope>
    <source>
        <strain evidence="6">WL0058</strain>
    </source>
</reference>
<sequence length="437" mass="46582">MNGGRPPVATRFYYGWVVIAVAFLTLGIAVNARTAFSLLYPPILDEFGWERGVTAAIFSVGFIASTASVPFIGMLMDRYGPRIILPVSAIVVALGYYAATFASTPLAFYLSLGLLATGGSMPMAYVGHSMFLPNWFMRRRGLALGIAFSGVGVLALGLFPLLQIVIDTSGWRTACIAMACAFIIVIIPLNLLLQRGRPEDVGLLADNGDASGEADSAAGGPVIVDKAWAERDWTLPSAMRTRRFWWIAAGYFLALYAWYAVQVHQIRFFLDVGVNATEAAFAFSLVAAAGVIGQITIGHFSDRFGREVGWSVAVSGFMLCAIAMVVMESHPNRLLLYATVGFQGLLGYGIASLFGPVTAEIFAGRRFATILGTVAVMANLGAGTGPWVTGYLYDLAGSYTVGLCVVAIACPLSILCIWIAAPRKVRRVAGATRHSAG</sequence>
<keyword evidence="7" id="KW-1185">Reference proteome</keyword>
<dbReference type="PANTHER" id="PTHR11360">
    <property type="entry name" value="MONOCARBOXYLATE TRANSPORTER"/>
    <property type="match status" value="1"/>
</dbReference>
<feature type="transmembrane region" description="Helical" evidence="4">
    <location>
        <begin position="52"/>
        <end position="76"/>
    </location>
</feature>
<evidence type="ECO:0000256" key="2">
    <source>
        <dbReference type="ARBA" id="ARBA00022989"/>
    </source>
</evidence>
<dbReference type="RefSeq" id="WP_220228906.1">
    <property type="nucleotide sequence ID" value="NZ_JAICBX010000002.1"/>
</dbReference>
<evidence type="ECO:0000259" key="5">
    <source>
        <dbReference type="PROSITE" id="PS50850"/>
    </source>
</evidence>
<evidence type="ECO:0000256" key="1">
    <source>
        <dbReference type="ARBA" id="ARBA00022692"/>
    </source>
</evidence>
<feature type="transmembrane region" description="Helical" evidence="4">
    <location>
        <begin position="367"/>
        <end position="393"/>
    </location>
</feature>
<keyword evidence="3 4" id="KW-0472">Membrane</keyword>
<dbReference type="EMBL" id="JAICBX010000002">
    <property type="protein sequence ID" value="MBW8638267.1"/>
    <property type="molecule type" value="Genomic_DNA"/>
</dbReference>
<dbReference type="InterPro" id="IPR036259">
    <property type="entry name" value="MFS_trans_sf"/>
</dbReference>
<comment type="caution">
    <text evidence="6">The sequence shown here is derived from an EMBL/GenBank/DDBJ whole genome shotgun (WGS) entry which is preliminary data.</text>
</comment>
<feature type="transmembrane region" description="Helical" evidence="4">
    <location>
        <begin position="142"/>
        <end position="165"/>
    </location>
</feature>
<dbReference type="InterPro" id="IPR020846">
    <property type="entry name" value="MFS_dom"/>
</dbReference>
<dbReference type="PANTHER" id="PTHR11360:SF284">
    <property type="entry name" value="EG:103B4.3 PROTEIN-RELATED"/>
    <property type="match status" value="1"/>
</dbReference>